<proteinExistence type="predicted"/>
<dbReference type="Proteomes" id="UP001165121">
    <property type="component" value="Unassembled WGS sequence"/>
</dbReference>
<reference evidence="1" key="1">
    <citation type="submission" date="2023-04" db="EMBL/GenBank/DDBJ databases">
        <title>Phytophthora fragariaefolia NBRC 109709.</title>
        <authorList>
            <person name="Ichikawa N."/>
            <person name="Sato H."/>
            <person name="Tonouchi N."/>
        </authorList>
    </citation>
    <scope>NUCLEOTIDE SEQUENCE</scope>
    <source>
        <strain evidence="1">NBRC 109709</strain>
    </source>
</reference>
<accession>A0A9W7CM82</accession>
<gene>
    <name evidence="1" type="ORF">Pfra01_000751100</name>
</gene>
<evidence type="ECO:0000313" key="1">
    <source>
        <dbReference type="EMBL" id="GMF32034.1"/>
    </source>
</evidence>
<dbReference type="OrthoDB" id="113641at2759"/>
<protein>
    <submittedName>
        <fullName evidence="1">Unnamed protein product</fullName>
    </submittedName>
</protein>
<dbReference type="SUPFAM" id="SSF53098">
    <property type="entry name" value="Ribonuclease H-like"/>
    <property type="match status" value="1"/>
</dbReference>
<comment type="caution">
    <text evidence="1">The sequence shown here is derived from an EMBL/GenBank/DDBJ whole genome shotgun (WGS) entry which is preliminary data.</text>
</comment>
<evidence type="ECO:0000313" key="2">
    <source>
        <dbReference type="Proteomes" id="UP001165121"/>
    </source>
</evidence>
<sequence length="276" mass="31186">MAVIASLNSGVDVAAEGRCSYTTAEVCHDCDRFMSKREPLDGHKLYGRVSGKPAKLKLGRVKNTIGDSSFWRKLGQIIAFLDPMIEALRELESDNCPTSRVYTRFHWLLNHPAYVSDDAPSELQAAIKKFIDARWSHEHTDATGLAFLLDPHTNLDYFVGSDETDTITQGCEIAERSGILHELGVTRAEFNSAIERAWSIMDFIHSKKRNRLTTDKVDMLANIYVDHQSVLKEDADWARLYSYPESCEALERDVTEQCELESYSAELRSEFLAATL</sequence>
<organism evidence="1 2">
    <name type="scientific">Phytophthora fragariaefolia</name>
    <dbReference type="NCBI Taxonomy" id="1490495"/>
    <lineage>
        <taxon>Eukaryota</taxon>
        <taxon>Sar</taxon>
        <taxon>Stramenopiles</taxon>
        <taxon>Oomycota</taxon>
        <taxon>Peronosporomycetes</taxon>
        <taxon>Peronosporales</taxon>
        <taxon>Peronosporaceae</taxon>
        <taxon>Phytophthora</taxon>
    </lineage>
</organism>
<name>A0A9W7CM82_9STRA</name>
<keyword evidence="2" id="KW-1185">Reference proteome</keyword>
<dbReference type="InterPro" id="IPR012337">
    <property type="entry name" value="RNaseH-like_sf"/>
</dbReference>
<dbReference type="AlphaFoldDB" id="A0A9W7CM82"/>
<dbReference type="EMBL" id="BSXT01000664">
    <property type="protein sequence ID" value="GMF32034.1"/>
    <property type="molecule type" value="Genomic_DNA"/>
</dbReference>